<feature type="domain" description="CENP-V/GFA" evidence="7">
    <location>
        <begin position="12"/>
        <end position="145"/>
    </location>
</feature>
<evidence type="ECO:0000256" key="2">
    <source>
        <dbReference type="ARBA" id="ARBA00022723"/>
    </source>
</evidence>
<keyword evidence="2" id="KW-0479">Metal-binding</keyword>
<dbReference type="Proteomes" id="UP000800038">
    <property type="component" value="Unassembled WGS sequence"/>
</dbReference>
<evidence type="ECO:0000313" key="8">
    <source>
        <dbReference type="EMBL" id="KAF1939275.1"/>
    </source>
</evidence>
<dbReference type="EMBL" id="ML976085">
    <property type="protein sequence ID" value="KAF1939275.1"/>
    <property type="molecule type" value="Genomic_DNA"/>
</dbReference>
<dbReference type="AlphaFoldDB" id="A0A6A5SF60"/>
<dbReference type="SUPFAM" id="SSF51316">
    <property type="entry name" value="Mss4-like"/>
    <property type="match status" value="1"/>
</dbReference>
<evidence type="ECO:0000256" key="6">
    <source>
        <dbReference type="SAM" id="MobiDB-lite"/>
    </source>
</evidence>
<dbReference type="OrthoDB" id="2212170at2759"/>
<keyword evidence="3" id="KW-0862">Zinc</keyword>
<keyword evidence="4" id="KW-0456">Lyase</keyword>
<keyword evidence="9" id="KW-1185">Reference proteome</keyword>
<reference evidence="8" key="1">
    <citation type="journal article" date="2020" name="Stud. Mycol.">
        <title>101 Dothideomycetes genomes: a test case for predicting lifestyles and emergence of pathogens.</title>
        <authorList>
            <person name="Haridas S."/>
            <person name="Albert R."/>
            <person name="Binder M."/>
            <person name="Bloem J."/>
            <person name="Labutti K."/>
            <person name="Salamov A."/>
            <person name="Andreopoulos B."/>
            <person name="Baker S."/>
            <person name="Barry K."/>
            <person name="Bills G."/>
            <person name="Bluhm B."/>
            <person name="Cannon C."/>
            <person name="Castanera R."/>
            <person name="Culley D."/>
            <person name="Daum C."/>
            <person name="Ezra D."/>
            <person name="Gonzalez J."/>
            <person name="Henrissat B."/>
            <person name="Kuo A."/>
            <person name="Liang C."/>
            <person name="Lipzen A."/>
            <person name="Lutzoni F."/>
            <person name="Magnuson J."/>
            <person name="Mondo S."/>
            <person name="Nolan M."/>
            <person name="Ohm R."/>
            <person name="Pangilinan J."/>
            <person name="Park H.-J."/>
            <person name="Ramirez L."/>
            <person name="Alfaro M."/>
            <person name="Sun H."/>
            <person name="Tritt A."/>
            <person name="Yoshinaga Y."/>
            <person name="Zwiers L.-H."/>
            <person name="Turgeon B."/>
            <person name="Goodwin S."/>
            <person name="Spatafora J."/>
            <person name="Crous P."/>
            <person name="Grigoriev I."/>
        </authorList>
    </citation>
    <scope>NUCLEOTIDE SEQUENCE</scope>
    <source>
        <strain evidence="8">CBS 161.51</strain>
    </source>
</reference>
<dbReference type="InterPro" id="IPR006913">
    <property type="entry name" value="CENP-V/GFA"/>
</dbReference>
<accession>A0A6A5SF60</accession>
<name>A0A6A5SF60_9PLEO</name>
<dbReference type="GO" id="GO:0046872">
    <property type="term" value="F:metal ion binding"/>
    <property type="evidence" value="ECO:0007669"/>
    <property type="project" value="UniProtKB-KW"/>
</dbReference>
<evidence type="ECO:0000256" key="1">
    <source>
        <dbReference type="ARBA" id="ARBA00005495"/>
    </source>
</evidence>
<proteinExistence type="inferred from homology"/>
<feature type="compositionally biased region" description="Basic and acidic residues" evidence="6">
    <location>
        <begin position="178"/>
        <end position="189"/>
    </location>
</feature>
<dbReference type="PANTHER" id="PTHR33337">
    <property type="entry name" value="GFA DOMAIN-CONTAINING PROTEIN"/>
    <property type="match status" value="1"/>
</dbReference>
<evidence type="ECO:0000256" key="4">
    <source>
        <dbReference type="ARBA" id="ARBA00023239"/>
    </source>
</evidence>
<dbReference type="PROSITE" id="PS51891">
    <property type="entry name" value="CENP_V_GFA"/>
    <property type="match status" value="1"/>
</dbReference>
<comment type="similarity">
    <text evidence="1">Belongs to the Gfa family.</text>
</comment>
<evidence type="ECO:0000259" key="7">
    <source>
        <dbReference type="PROSITE" id="PS51891"/>
    </source>
</evidence>
<evidence type="ECO:0000256" key="3">
    <source>
        <dbReference type="ARBA" id="ARBA00022833"/>
    </source>
</evidence>
<feature type="coiled-coil region" evidence="5">
    <location>
        <begin position="216"/>
        <end position="243"/>
    </location>
</feature>
<dbReference type="GO" id="GO:0016846">
    <property type="term" value="F:carbon-sulfur lyase activity"/>
    <property type="evidence" value="ECO:0007669"/>
    <property type="project" value="InterPro"/>
</dbReference>
<feature type="region of interest" description="Disordered" evidence="6">
    <location>
        <begin position="178"/>
        <end position="206"/>
    </location>
</feature>
<dbReference type="PANTHER" id="PTHR33337:SF33">
    <property type="entry name" value="CENP-V_GFA DOMAIN-CONTAINING PROTEIN"/>
    <property type="match status" value="1"/>
</dbReference>
<gene>
    <name evidence="8" type="ORF">EJ02DRAFT_259923</name>
</gene>
<dbReference type="Pfam" id="PF04828">
    <property type="entry name" value="GFA"/>
    <property type="match status" value="1"/>
</dbReference>
<evidence type="ECO:0000256" key="5">
    <source>
        <dbReference type="SAM" id="Coils"/>
    </source>
</evidence>
<keyword evidence="5" id="KW-0175">Coiled coil</keyword>
<organism evidence="8 9">
    <name type="scientific">Clathrospora elynae</name>
    <dbReference type="NCBI Taxonomy" id="706981"/>
    <lineage>
        <taxon>Eukaryota</taxon>
        <taxon>Fungi</taxon>
        <taxon>Dikarya</taxon>
        <taxon>Ascomycota</taxon>
        <taxon>Pezizomycotina</taxon>
        <taxon>Dothideomycetes</taxon>
        <taxon>Pleosporomycetidae</taxon>
        <taxon>Pleosporales</taxon>
        <taxon>Diademaceae</taxon>
        <taxon>Clathrospora</taxon>
    </lineage>
</organism>
<dbReference type="InterPro" id="IPR011057">
    <property type="entry name" value="Mss4-like_sf"/>
</dbReference>
<dbReference type="Gene3D" id="3.90.1590.10">
    <property type="entry name" value="glutathione-dependent formaldehyde- activating enzyme (gfa)"/>
    <property type="match status" value="1"/>
</dbReference>
<evidence type="ECO:0000313" key="9">
    <source>
        <dbReference type="Proteomes" id="UP000800038"/>
    </source>
</evidence>
<sequence length="251" mass="28365">MSQPKSKPFPAITGSCVCNTIRYRLLTSPLYCYACHCTDCQKSTGSAFSLALDIERHNIKIISPASPVFATREQKPGAFYNHVQCPKCKGELWNNHTPVEAVCTLKVGTLDFPSLMEPDLHIFVDSKLDWVTLPLGAKTTPSGYDVESFWPKSSLKRLEVCVQRAEEVKKNRITAMKEQKDELPGHGQEEMEEEFSGEGEKTPTAVEFWGDDEGFEKRFKETERALQERLEKLSLKLKEEEAKKNMGQTAI</sequence>
<protein>
    <recommendedName>
        <fullName evidence="7">CENP-V/GFA domain-containing protein</fullName>
    </recommendedName>
</protein>